<keyword evidence="3" id="KW-1185">Reference proteome</keyword>
<evidence type="ECO:0000256" key="1">
    <source>
        <dbReference type="SAM" id="MobiDB-lite"/>
    </source>
</evidence>
<dbReference type="AlphaFoldDB" id="A0A9Q1JS38"/>
<proteinExistence type="predicted"/>
<sequence length="332" mass="37540">MKLYKITKQLKVLLCYTQMMRKTNSIIIASQMNKNARAHCENYFMELKELIEFDLKKKWDQVKQGKTKKLSKTNVGSFTAPPQSSFPLMSFHLTYYFHPSNGSYVFMPITALPVLQQVMVNTNWLNDEQIDVYGMVIDIEKAFVSQSSSAAALAPLTVNPVPETLGCSNMCHLGLTRNQYNKEDHTILTTDKKSQPLPKSSNETSKASLNFYQLEDLKGRCALTRNVHKKAKAHSRWKTNSSLRNYSRSGNCPLDFIRPGATKFLMVIENNPGCSEVRRDLSESQEESSVRREEGSQGWAIGMTGEGAGTDRKGKEGWEGCHVKYRRAAEEG</sequence>
<dbReference type="OrthoDB" id="1838911at2759"/>
<evidence type="ECO:0000313" key="2">
    <source>
        <dbReference type="EMBL" id="KAJ8429925.1"/>
    </source>
</evidence>
<protein>
    <submittedName>
        <fullName evidence="2">Uncharacterized protein</fullName>
    </submittedName>
</protein>
<feature type="compositionally biased region" description="Basic and acidic residues" evidence="1">
    <location>
        <begin position="279"/>
        <end position="295"/>
    </location>
</feature>
<accession>A0A9Q1JS38</accession>
<comment type="caution">
    <text evidence="2">The sequence shown here is derived from an EMBL/GenBank/DDBJ whole genome shotgun (WGS) entry which is preliminary data.</text>
</comment>
<reference evidence="2" key="1">
    <citation type="submission" date="2022-04" db="EMBL/GenBank/DDBJ databases">
        <title>Carnegiea gigantea Genome sequencing and assembly v2.</title>
        <authorList>
            <person name="Copetti D."/>
            <person name="Sanderson M.J."/>
            <person name="Burquez A."/>
            <person name="Wojciechowski M.F."/>
        </authorList>
    </citation>
    <scope>NUCLEOTIDE SEQUENCE</scope>
    <source>
        <strain evidence="2">SGP5-SGP5p</strain>
        <tissue evidence="2">Aerial part</tissue>
    </source>
</reference>
<dbReference type="EMBL" id="JAKOGI010000844">
    <property type="protein sequence ID" value="KAJ8429925.1"/>
    <property type="molecule type" value="Genomic_DNA"/>
</dbReference>
<feature type="region of interest" description="Disordered" evidence="1">
    <location>
        <begin position="279"/>
        <end position="317"/>
    </location>
</feature>
<dbReference type="Proteomes" id="UP001153076">
    <property type="component" value="Unassembled WGS sequence"/>
</dbReference>
<name>A0A9Q1JS38_9CARY</name>
<organism evidence="2 3">
    <name type="scientific">Carnegiea gigantea</name>
    <dbReference type="NCBI Taxonomy" id="171969"/>
    <lineage>
        <taxon>Eukaryota</taxon>
        <taxon>Viridiplantae</taxon>
        <taxon>Streptophyta</taxon>
        <taxon>Embryophyta</taxon>
        <taxon>Tracheophyta</taxon>
        <taxon>Spermatophyta</taxon>
        <taxon>Magnoliopsida</taxon>
        <taxon>eudicotyledons</taxon>
        <taxon>Gunneridae</taxon>
        <taxon>Pentapetalae</taxon>
        <taxon>Caryophyllales</taxon>
        <taxon>Cactineae</taxon>
        <taxon>Cactaceae</taxon>
        <taxon>Cactoideae</taxon>
        <taxon>Echinocereeae</taxon>
        <taxon>Carnegiea</taxon>
    </lineage>
</organism>
<gene>
    <name evidence="2" type="ORF">Cgig2_017975</name>
</gene>
<evidence type="ECO:0000313" key="3">
    <source>
        <dbReference type="Proteomes" id="UP001153076"/>
    </source>
</evidence>